<evidence type="ECO:0008006" key="4">
    <source>
        <dbReference type="Google" id="ProtNLM"/>
    </source>
</evidence>
<organism evidence="2 3">
    <name type="scientific">Marasmius crinis-equi</name>
    <dbReference type="NCBI Taxonomy" id="585013"/>
    <lineage>
        <taxon>Eukaryota</taxon>
        <taxon>Fungi</taxon>
        <taxon>Dikarya</taxon>
        <taxon>Basidiomycota</taxon>
        <taxon>Agaricomycotina</taxon>
        <taxon>Agaricomycetes</taxon>
        <taxon>Agaricomycetidae</taxon>
        <taxon>Agaricales</taxon>
        <taxon>Marasmiineae</taxon>
        <taxon>Marasmiaceae</taxon>
        <taxon>Marasmius</taxon>
    </lineage>
</organism>
<feature type="transmembrane region" description="Helical" evidence="1">
    <location>
        <begin position="96"/>
        <end position="120"/>
    </location>
</feature>
<feature type="transmembrane region" description="Helical" evidence="1">
    <location>
        <begin position="6"/>
        <end position="29"/>
    </location>
</feature>
<reference evidence="2 3" key="1">
    <citation type="submission" date="2024-02" db="EMBL/GenBank/DDBJ databases">
        <title>A draft genome for the cacao thread blight pathogen Marasmius crinis-equi.</title>
        <authorList>
            <person name="Cohen S.P."/>
            <person name="Baruah I.K."/>
            <person name="Amoako-Attah I."/>
            <person name="Bukari Y."/>
            <person name="Meinhardt L.W."/>
            <person name="Bailey B.A."/>
        </authorList>
    </citation>
    <scope>NUCLEOTIDE SEQUENCE [LARGE SCALE GENOMIC DNA]</scope>
    <source>
        <strain evidence="2 3">GH-76</strain>
    </source>
</reference>
<evidence type="ECO:0000313" key="3">
    <source>
        <dbReference type="Proteomes" id="UP001465976"/>
    </source>
</evidence>
<keyword evidence="1" id="KW-0812">Transmembrane</keyword>
<comment type="caution">
    <text evidence="2">The sequence shown here is derived from an EMBL/GenBank/DDBJ whole genome shotgun (WGS) entry which is preliminary data.</text>
</comment>
<evidence type="ECO:0000313" key="2">
    <source>
        <dbReference type="EMBL" id="KAL0567447.1"/>
    </source>
</evidence>
<keyword evidence="3" id="KW-1185">Reference proteome</keyword>
<accession>A0ABR3EX04</accession>
<gene>
    <name evidence="2" type="ORF">V5O48_014544</name>
</gene>
<sequence>MSPPPSPFYIITCVIVLVPECVALALLLFPLPKVVWNRIHHYAFIDERKPVESIKKALLAALVLSNLYALIICLVAVIRLIAAGDWWDLREARSDFFLSGATCLISIALVRTLYIVLGYLRLQEKLIEVRGKESEAQPMGLSCEYLYERRSLQAVWDAFYSLRESLGLAAHIRLPSYYTSEGSFRGNDITRLEGELAELRTALAQRLAPPAATGSDNTVGPSTSLPIPGSDVRELITNQEQEIAELKGLVRDISQKLKVSIANEGRDKGE</sequence>
<protein>
    <recommendedName>
        <fullName evidence="4">Endoplasmic reticulum transmembrane protein</fullName>
    </recommendedName>
</protein>
<keyword evidence="1" id="KW-0472">Membrane</keyword>
<name>A0ABR3EX04_9AGAR</name>
<keyword evidence="1" id="KW-1133">Transmembrane helix</keyword>
<dbReference type="EMBL" id="JBAHYK010001585">
    <property type="protein sequence ID" value="KAL0567447.1"/>
    <property type="molecule type" value="Genomic_DNA"/>
</dbReference>
<proteinExistence type="predicted"/>
<evidence type="ECO:0000256" key="1">
    <source>
        <dbReference type="SAM" id="Phobius"/>
    </source>
</evidence>
<feature type="transmembrane region" description="Helical" evidence="1">
    <location>
        <begin position="57"/>
        <end position="84"/>
    </location>
</feature>
<dbReference type="Proteomes" id="UP001465976">
    <property type="component" value="Unassembled WGS sequence"/>
</dbReference>